<keyword evidence="2" id="KW-0812">Transmembrane</keyword>
<feature type="region of interest" description="Disordered" evidence="1">
    <location>
        <begin position="269"/>
        <end position="298"/>
    </location>
</feature>
<protein>
    <submittedName>
        <fullName evidence="3">Uncharacterized protein</fullName>
    </submittedName>
</protein>
<dbReference type="EMBL" id="PQFF01000426">
    <property type="protein sequence ID" value="RHZ50852.1"/>
    <property type="molecule type" value="Genomic_DNA"/>
</dbReference>
<gene>
    <name evidence="3" type="ORF">Glove_490g60</name>
</gene>
<sequence>MNKIRNRSIFTSIIAGLPVFTIPSTLKPTVPFVVKEEEEREITKKEITKTDSFDKKIDSLLKEQIDIKKRLKNIELLSEINNDLDFSKKNLKEEIESVIGKSLPDIYESMNLQYHSSLFKKIKTKLVIFEIFGESQLPHIYFQSFPAEINSWKSDQRVKDAYRKLFEVFSDNHIYMEIILDRNRFCINFKKSKYLKNPKSILGTCIEEITEEESEKWEEKKEVQKREESLEGVFLLLDLVLLDLVLLGLLLLGLFASSWLASPRVGSSRLFESSDTSDTTQEEGDTSDDTEGAKIVEQ</sequence>
<feature type="transmembrane region" description="Helical" evidence="2">
    <location>
        <begin position="233"/>
        <end position="261"/>
    </location>
</feature>
<dbReference type="Proteomes" id="UP000266861">
    <property type="component" value="Unassembled WGS sequence"/>
</dbReference>
<proteinExistence type="predicted"/>
<keyword evidence="4" id="KW-1185">Reference proteome</keyword>
<accession>A0A397GIQ8</accession>
<reference evidence="3 4" key="1">
    <citation type="submission" date="2018-08" db="EMBL/GenBank/DDBJ databases">
        <title>Genome and evolution of the arbuscular mycorrhizal fungus Diversispora epigaea (formerly Glomus versiforme) and its bacterial endosymbionts.</title>
        <authorList>
            <person name="Sun X."/>
            <person name="Fei Z."/>
            <person name="Harrison M."/>
        </authorList>
    </citation>
    <scope>NUCLEOTIDE SEQUENCE [LARGE SCALE GENOMIC DNA]</scope>
    <source>
        <strain evidence="3 4">IT104</strain>
    </source>
</reference>
<dbReference type="OrthoDB" id="2380463at2759"/>
<keyword evidence="2" id="KW-0472">Membrane</keyword>
<dbReference type="AlphaFoldDB" id="A0A397GIQ8"/>
<evidence type="ECO:0000313" key="3">
    <source>
        <dbReference type="EMBL" id="RHZ50852.1"/>
    </source>
</evidence>
<evidence type="ECO:0000313" key="4">
    <source>
        <dbReference type="Proteomes" id="UP000266861"/>
    </source>
</evidence>
<evidence type="ECO:0000256" key="1">
    <source>
        <dbReference type="SAM" id="MobiDB-lite"/>
    </source>
</evidence>
<evidence type="ECO:0000256" key="2">
    <source>
        <dbReference type="SAM" id="Phobius"/>
    </source>
</evidence>
<organism evidence="3 4">
    <name type="scientific">Diversispora epigaea</name>
    <dbReference type="NCBI Taxonomy" id="1348612"/>
    <lineage>
        <taxon>Eukaryota</taxon>
        <taxon>Fungi</taxon>
        <taxon>Fungi incertae sedis</taxon>
        <taxon>Mucoromycota</taxon>
        <taxon>Glomeromycotina</taxon>
        <taxon>Glomeromycetes</taxon>
        <taxon>Diversisporales</taxon>
        <taxon>Diversisporaceae</taxon>
        <taxon>Diversispora</taxon>
    </lineage>
</organism>
<comment type="caution">
    <text evidence="3">The sequence shown here is derived from an EMBL/GenBank/DDBJ whole genome shotgun (WGS) entry which is preliminary data.</text>
</comment>
<name>A0A397GIQ8_9GLOM</name>
<keyword evidence="2" id="KW-1133">Transmembrane helix</keyword>
<feature type="compositionally biased region" description="Acidic residues" evidence="1">
    <location>
        <begin position="280"/>
        <end position="290"/>
    </location>
</feature>
<feature type="compositionally biased region" description="Polar residues" evidence="1">
    <location>
        <begin position="270"/>
        <end position="279"/>
    </location>
</feature>